<sequence>MQVILSEKEYKEMEGKIKILNHYTDLFHKVQDKLQEAFLVTMQGYENKDLKALDIKIDMDKLKEIAVNYGFNKDQQEAIRKYINENN</sequence>
<accession>A0AAX0B0M5</accession>
<gene>
    <name evidence="1" type="ORF">B0H41_002559</name>
</gene>
<organism evidence="1 2">
    <name type="scientific">Clostridium beijerinckii</name>
    <name type="common">Clostridium MP</name>
    <dbReference type="NCBI Taxonomy" id="1520"/>
    <lineage>
        <taxon>Bacteria</taxon>
        <taxon>Bacillati</taxon>
        <taxon>Bacillota</taxon>
        <taxon>Clostridia</taxon>
        <taxon>Eubacteriales</taxon>
        <taxon>Clostridiaceae</taxon>
        <taxon>Clostridium</taxon>
    </lineage>
</organism>
<dbReference type="GO" id="GO:0016757">
    <property type="term" value="F:glycosyltransferase activity"/>
    <property type="evidence" value="ECO:0007669"/>
    <property type="project" value="UniProtKB-KW"/>
</dbReference>
<evidence type="ECO:0000313" key="1">
    <source>
        <dbReference type="EMBL" id="NRT88880.1"/>
    </source>
</evidence>
<protein>
    <submittedName>
        <fullName evidence="1">Membrane-bound dolichyl-phosphate-mannose-protein mannosyltransferase</fullName>
    </submittedName>
</protein>
<comment type="caution">
    <text evidence="1">The sequence shown here is derived from an EMBL/GenBank/DDBJ whole genome shotgun (WGS) entry which is preliminary data.</text>
</comment>
<evidence type="ECO:0000313" key="2">
    <source>
        <dbReference type="Proteomes" id="UP001193748"/>
    </source>
</evidence>
<dbReference type="RefSeq" id="WP_173711006.1">
    <property type="nucleotide sequence ID" value="NZ_JABSWW010000001.1"/>
</dbReference>
<reference evidence="1" key="1">
    <citation type="submission" date="2020-05" db="EMBL/GenBank/DDBJ databases">
        <authorList>
            <person name="Brown S."/>
            <person name="Huntemann M."/>
            <person name="Clum A."/>
            <person name="Spunde A."/>
            <person name="Palaniappan K."/>
            <person name="Ritter S."/>
            <person name="Mikhailova N."/>
            <person name="Chen I.-M."/>
            <person name="Stamatis D."/>
            <person name="Reddy T."/>
            <person name="O'Malley R."/>
            <person name="Daum C."/>
            <person name="Shapiro N."/>
            <person name="Ivanova N."/>
            <person name="Kyrpides N."/>
            <person name="Woyke T."/>
        </authorList>
    </citation>
    <scope>NUCLEOTIDE SEQUENCE</scope>
    <source>
        <strain evidence="1">DJ080</strain>
    </source>
</reference>
<keyword evidence="1" id="KW-0328">Glycosyltransferase</keyword>
<dbReference type="AlphaFoldDB" id="A0AAX0B0M5"/>
<reference evidence="1" key="2">
    <citation type="journal article" date="2022" name="Nat. Biotechnol.">
        <title>Carbon-negative production of acetone and isopropanol by gas fermentation at industrial pilot scale.</title>
        <authorList>
            <person name="Liew F.E."/>
            <person name="Nogle R."/>
            <person name="Abdalla T."/>
            <person name="Rasor B.J."/>
            <person name="Canter C."/>
            <person name="Jensen R.O."/>
            <person name="Wang L."/>
            <person name="Strutz J."/>
            <person name="Chirania P."/>
            <person name="De Tissera S."/>
            <person name="Mueller A.P."/>
            <person name="Ruan Z."/>
            <person name="Gao A."/>
            <person name="Tran L."/>
            <person name="Engle N.L."/>
            <person name="Bromley J.C."/>
            <person name="Daniell J."/>
            <person name="Conrado R."/>
            <person name="Tschaplinski T.J."/>
            <person name="Giannone R.J."/>
            <person name="Hettich R.L."/>
            <person name="Karim A.S."/>
            <person name="Simpson S.D."/>
            <person name="Brown S.D."/>
            <person name="Leang C."/>
            <person name="Jewett M.C."/>
            <person name="Kopke M."/>
        </authorList>
    </citation>
    <scope>NUCLEOTIDE SEQUENCE</scope>
    <source>
        <strain evidence="1">DJ080</strain>
    </source>
</reference>
<proteinExistence type="predicted"/>
<name>A0AAX0B0M5_CLOBE</name>
<keyword evidence="1" id="KW-0808">Transferase</keyword>
<dbReference type="Proteomes" id="UP001193748">
    <property type="component" value="Unassembled WGS sequence"/>
</dbReference>
<dbReference type="EMBL" id="JABSWW010000001">
    <property type="protein sequence ID" value="NRT88880.1"/>
    <property type="molecule type" value="Genomic_DNA"/>
</dbReference>